<dbReference type="EMBL" id="VSRR010000920">
    <property type="protein sequence ID" value="MPC20880.1"/>
    <property type="molecule type" value="Genomic_DNA"/>
</dbReference>
<comment type="caution">
    <text evidence="1">The sequence shown here is derived from an EMBL/GenBank/DDBJ whole genome shotgun (WGS) entry which is preliminary data.</text>
</comment>
<evidence type="ECO:0000313" key="1">
    <source>
        <dbReference type="EMBL" id="MPC20880.1"/>
    </source>
</evidence>
<organism evidence="1 2">
    <name type="scientific">Portunus trituberculatus</name>
    <name type="common">Swimming crab</name>
    <name type="synonym">Neptunus trituberculatus</name>
    <dbReference type="NCBI Taxonomy" id="210409"/>
    <lineage>
        <taxon>Eukaryota</taxon>
        <taxon>Metazoa</taxon>
        <taxon>Ecdysozoa</taxon>
        <taxon>Arthropoda</taxon>
        <taxon>Crustacea</taxon>
        <taxon>Multicrustacea</taxon>
        <taxon>Malacostraca</taxon>
        <taxon>Eumalacostraca</taxon>
        <taxon>Eucarida</taxon>
        <taxon>Decapoda</taxon>
        <taxon>Pleocyemata</taxon>
        <taxon>Brachyura</taxon>
        <taxon>Eubrachyura</taxon>
        <taxon>Portunoidea</taxon>
        <taxon>Portunidae</taxon>
        <taxon>Portuninae</taxon>
        <taxon>Portunus</taxon>
    </lineage>
</organism>
<dbReference type="Proteomes" id="UP000324222">
    <property type="component" value="Unassembled WGS sequence"/>
</dbReference>
<dbReference type="AlphaFoldDB" id="A0A5B7DHP6"/>
<gene>
    <name evidence="1" type="ORF">E2C01_013843</name>
</gene>
<name>A0A5B7DHP6_PORTR</name>
<reference evidence="1 2" key="1">
    <citation type="submission" date="2019-05" db="EMBL/GenBank/DDBJ databases">
        <title>Another draft genome of Portunus trituberculatus and its Hox gene families provides insights of decapod evolution.</title>
        <authorList>
            <person name="Jeong J.-H."/>
            <person name="Song I."/>
            <person name="Kim S."/>
            <person name="Choi T."/>
            <person name="Kim D."/>
            <person name="Ryu S."/>
            <person name="Kim W."/>
        </authorList>
    </citation>
    <scope>NUCLEOTIDE SEQUENCE [LARGE SCALE GENOMIC DNA]</scope>
    <source>
        <tissue evidence="1">Muscle</tissue>
    </source>
</reference>
<evidence type="ECO:0000313" key="2">
    <source>
        <dbReference type="Proteomes" id="UP000324222"/>
    </source>
</evidence>
<keyword evidence="2" id="KW-1185">Reference proteome</keyword>
<proteinExistence type="predicted"/>
<protein>
    <submittedName>
        <fullName evidence="1">Uncharacterized protein</fullName>
    </submittedName>
</protein>
<accession>A0A5B7DHP6</accession>
<sequence>MNMETWHCTERVIGRIASNSSSVSHGKMEIEKQAGSSRVFPYTACLFIYFFHPGGKPAKGSKIK</sequence>